<dbReference type="InterPro" id="IPR042171">
    <property type="entry name" value="Acyl-CoA_hotdog"/>
</dbReference>
<feature type="compositionally biased region" description="Basic and acidic residues" evidence="1">
    <location>
        <begin position="114"/>
        <end position="127"/>
    </location>
</feature>
<dbReference type="SUPFAM" id="SSF54637">
    <property type="entry name" value="Thioesterase/thiol ester dehydrase-isomerase"/>
    <property type="match status" value="1"/>
</dbReference>
<dbReference type="RefSeq" id="WP_215340904.1">
    <property type="nucleotide sequence ID" value="NZ_JAGSGD010000001.1"/>
</dbReference>
<evidence type="ECO:0000259" key="3">
    <source>
        <dbReference type="Pfam" id="PF20789"/>
    </source>
</evidence>
<gene>
    <name evidence="4" type="ORF">JKL49_12360</name>
</gene>
<evidence type="ECO:0000313" key="5">
    <source>
        <dbReference type="Proteomes" id="UP000622580"/>
    </source>
</evidence>
<dbReference type="Proteomes" id="UP000622580">
    <property type="component" value="Unassembled WGS sequence"/>
</dbReference>
<keyword evidence="5" id="KW-1185">Reference proteome</keyword>
<dbReference type="Gene3D" id="2.40.160.210">
    <property type="entry name" value="Acyl-CoA thioesterase, double hotdog domain"/>
    <property type="match status" value="1"/>
</dbReference>
<dbReference type="EMBL" id="JAGSGD010000001">
    <property type="protein sequence ID" value="MBR7620181.1"/>
    <property type="molecule type" value="Genomic_DNA"/>
</dbReference>
<feature type="domain" description="Acyl-CoA thioesterase-like N-terminal HotDog" evidence="2">
    <location>
        <begin position="21"/>
        <end position="103"/>
    </location>
</feature>
<comment type="caution">
    <text evidence="4">The sequence shown here is derived from an EMBL/GenBank/DDBJ whole genome shotgun (WGS) entry which is preliminary data.</text>
</comment>
<accession>A0A941D0Y2</accession>
<dbReference type="AlphaFoldDB" id="A0A941D0Y2"/>
<dbReference type="InterPro" id="IPR029069">
    <property type="entry name" value="HotDog_dom_sf"/>
</dbReference>
<organism evidence="4 5">
    <name type="scientific">Phenylobacterium glaciei</name>
    <dbReference type="NCBI Taxonomy" id="2803784"/>
    <lineage>
        <taxon>Bacteria</taxon>
        <taxon>Pseudomonadati</taxon>
        <taxon>Pseudomonadota</taxon>
        <taxon>Alphaproteobacteria</taxon>
        <taxon>Caulobacterales</taxon>
        <taxon>Caulobacteraceae</taxon>
        <taxon>Phenylobacterium</taxon>
    </lineage>
</organism>
<evidence type="ECO:0000256" key="1">
    <source>
        <dbReference type="SAM" id="MobiDB-lite"/>
    </source>
</evidence>
<dbReference type="Pfam" id="PF20789">
    <property type="entry name" value="4HBT_3C"/>
    <property type="match status" value="1"/>
</dbReference>
<reference evidence="4" key="1">
    <citation type="submission" date="2021-04" db="EMBL/GenBank/DDBJ databases">
        <title>Draft genome assembly of strain Phenylobacterium sp. 20VBR1 using MiniION and Illumina platforms.</title>
        <authorList>
            <person name="Thomas F.A."/>
            <person name="Krishnan K.P."/>
            <person name="Sinha R.K."/>
        </authorList>
    </citation>
    <scope>NUCLEOTIDE SEQUENCE</scope>
    <source>
        <strain evidence="4">20VBR1</strain>
    </source>
</reference>
<protein>
    <submittedName>
        <fullName evidence="4">Thioesterase family protein</fullName>
    </submittedName>
</protein>
<proteinExistence type="predicted"/>
<dbReference type="InterPro" id="IPR049449">
    <property type="entry name" value="TesB_ACOT8-like_N"/>
</dbReference>
<evidence type="ECO:0000313" key="4">
    <source>
        <dbReference type="EMBL" id="MBR7620181.1"/>
    </source>
</evidence>
<name>A0A941D0Y2_9CAUL</name>
<dbReference type="InterPro" id="IPR049450">
    <property type="entry name" value="ACOT8-like_C"/>
</dbReference>
<dbReference type="Pfam" id="PF13622">
    <property type="entry name" value="4HBT_3"/>
    <property type="match status" value="1"/>
</dbReference>
<evidence type="ECO:0000259" key="2">
    <source>
        <dbReference type="Pfam" id="PF13622"/>
    </source>
</evidence>
<feature type="domain" description="Acyl-CoA thioesterase-like C-terminal" evidence="3">
    <location>
        <begin position="136"/>
        <end position="247"/>
    </location>
</feature>
<feature type="region of interest" description="Disordered" evidence="1">
    <location>
        <begin position="109"/>
        <end position="128"/>
    </location>
</feature>
<sequence>MQNEPFFKRDGQFYVPQPSCRGPWNPQSLHGRVIVGLLGCEIEAKHGSPDFMPARLTVDMYRLPGFDPIEVKTTVIRDGNRIRVVDAEFISGGVSMARASVQFLKRTENSPGESWHRPNWEVPKPADIELPTDGRQGMGGMWAMRPITGGFGQPGPRKTWMSEVREMVEGVPLTPFQRVSLAADFSSPFANSSTEGLGYINSDVTVYLHRLPATEWIGFEVADHHATDGVAIGECWLYDEQGPIGQASCAALAQRRLTPGAPPAAAKA</sequence>